<comment type="caution">
    <text evidence="4">The sequence shown here is derived from an EMBL/GenBank/DDBJ whole genome shotgun (WGS) entry which is preliminary data.</text>
</comment>
<evidence type="ECO:0000313" key="5">
    <source>
        <dbReference type="Proteomes" id="UP001210925"/>
    </source>
</evidence>
<comment type="similarity">
    <text evidence="1">Belongs to the FAH family.</text>
</comment>
<dbReference type="Proteomes" id="UP001210925">
    <property type="component" value="Unassembled WGS sequence"/>
</dbReference>
<dbReference type="InterPro" id="IPR011234">
    <property type="entry name" value="Fumarylacetoacetase-like_C"/>
</dbReference>
<evidence type="ECO:0000259" key="3">
    <source>
        <dbReference type="Pfam" id="PF01557"/>
    </source>
</evidence>
<dbReference type="Gene3D" id="3.90.850.10">
    <property type="entry name" value="Fumarylacetoacetase-like, C-terminal domain"/>
    <property type="match status" value="1"/>
</dbReference>
<dbReference type="SUPFAM" id="SSF56529">
    <property type="entry name" value="FAH"/>
    <property type="match status" value="1"/>
</dbReference>
<name>A0AAD5UGD2_9FUNG</name>
<sequence length="186" mass="20319">MLFLKPTSSFLQNGGKIEIPKNCDVHHELELGVIIGKTGRDISLQEANSFVDGYVLALDMTARNVQDQAKKKGHPWTVAKGYDTFTPIGSFIPKENIKNPKNLQLILKVDEQVKQNGSTADMIFDIPTLIRHVSGIMTLEKGDLILTGTPSGVGPVSSGQTVCGLLKDNDTGKELSEIKFTVIDRK</sequence>
<proteinExistence type="inferred from homology"/>
<keyword evidence="5" id="KW-1185">Reference proteome</keyword>
<dbReference type="EMBL" id="JADGKB010000044">
    <property type="protein sequence ID" value="KAJ3256938.1"/>
    <property type="molecule type" value="Genomic_DNA"/>
</dbReference>
<dbReference type="PANTHER" id="PTHR11820:SF7">
    <property type="entry name" value="ACYLPYRUVASE FAHD1, MITOCHONDRIAL"/>
    <property type="match status" value="1"/>
</dbReference>
<dbReference type="InterPro" id="IPR036663">
    <property type="entry name" value="Fumarylacetoacetase_C_sf"/>
</dbReference>
<protein>
    <recommendedName>
        <fullName evidence="3">Fumarylacetoacetase-like C-terminal domain-containing protein</fullName>
    </recommendedName>
</protein>
<dbReference type="Pfam" id="PF01557">
    <property type="entry name" value="FAA_hydrolase"/>
    <property type="match status" value="1"/>
</dbReference>
<reference evidence="4" key="1">
    <citation type="submission" date="2020-05" db="EMBL/GenBank/DDBJ databases">
        <title>Phylogenomic resolution of chytrid fungi.</title>
        <authorList>
            <person name="Stajich J.E."/>
            <person name="Amses K."/>
            <person name="Simmons R."/>
            <person name="Seto K."/>
            <person name="Myers J."/>
            <person name="Bonds A."/>
            <person name="Quandt C.A."/>
            <person name="Barry K."/>
            <person name="Liu P."/>
            <person name="Grigoriev I."/>
            <person name="Longcore J.E."/>
            <person name="James T.Y."/>
        </authorList>
    </citation>
    <scope>NUCLEOTIDE SEQUENCE</scope>
    <source>
        <strain evidence="4">PLAUS21</strain>
    </source>
</reference>
<feature type="domain" description="Fumarylacetoacetase-like C-terminal" evidence="3">
    <location>
        <begin position="1"/>
        <end position="170"/>
    </location>
</feature>
<keyword evidence="2" id="KW-0479">Metal-binding</keyword>
<dbReference type="PANTHER" id="PTHR11820">
    <property type="entry name" value="ACYLPYRUVASE"/>
    <property type="match status" value="1"/>
</dbReference>
<evidence type="ECO:0000256" key="1">
    <source>
        <dbReference type="ARBA" id="ARBA00010211"/>
    </source>
</evidence>
<organism evidence="4 5">
    <name type="scientific">Boothiomyces macroporosus</name>
    <dbReference type="NCBI Taxonomy" id="261099"/>
    <lineage>
        <taxon>Eukaryota</taxon>
        <taxon>Fungi</taxon>
        <taxon>Fungi incertae sedis</taxon>
        <taxon>Chytridiomycota</taxon>
        <taxon>Chytridiomycota incertae sedis</taxon>
        <taxon>Chytridiomycetes</taxon>
        <taxon>Rhizophydiales</taxon>
        <taxon>Terramycetaceae</taxon>
        <taxon>Boothiomyces</taxon>
    </lineage>
</organism>
<dbReference type="GO" id="GO:0018773">
    <property type="term" value="F:acetylpyruvate hydrolase activity"/>
    <property type="evidence" value="ECO:0007669"/>
    <property type="project" value="TreeGrafter"/>
</dbReference>
<accession>A0AAD5UGD2</accession>
<dbReference type="AlphaFoldDB" id="A0AAD5UGD2"/>
<evidence type="ECO:0000313" key="4">
    <source>
        <dbReference type="EMBL" id="KAJ3256938.1"/>
    </source>
</evidence>
<gene>
    <name evidence="4" type="ORF">HK103_005056</name>
</gene>
<dbReference type="GO" id="GO:0005739">
    <property type="term" value="C:mitochondrion"/>
    <property type="evidence" value="ECO:0007669"/>
    <property type="project" value="TreeGrafter"/>
</dbReference>
<dbReference type="GO" id="GO:0046872">
    <property type="term" value="F:metal ion binding"/>
    <property type="evidence" value="ECO:0007669"/>
    <property type="project" value="UniProtKB-KW"/>
</dbReference>
<evidence type="ECO:0000256" key="2">
    <source>
        <dbReference type="ARBA" id="ARBA00022723"/>
    </source>
</evidence>